<dbReference type="Proteomes" id="UP000076925">
    <property type="component" value="Unassembled WGS sequence"/>
</dbReference>
<evidence type="ECO:0000256" key="5">
    <source>
        <dbReference type="ARBA" id="ARBA00022553"/>
    </source>
</evidence>
<sequence length="95" mass="10780">MDDVKAKIQCSRLKNQEVFEKVRVILVDKLKIEPDKVTPTANFINDLGTDSLDTLELVMALEDAFKIKIANEVAEKLLTVQQTIDYICQKIEVSI</sequence>
<evidence type="ECO:0000256" key="9">
    <source>
        <dbReference type="HAMAP-Rule" id="MF_01217"/>
    </source>
</evidence>
<dbReference type="GO" id="GO:0009245">
    <property type="term" value="P:lipid A biosynthetic process"/>
    <property type="evidence" value="ECO:0007669"/>
    <property type="project" value="TreeGrafter"/>
</dbReference>
<comment type="caution">
    <text evidence="13">The sequence shown here is derived from an EMBL/GenBank/DDBJ whole genome shotgun (WGS) entry which is preliminary data.</text>
</comment>
<comment type="subcellular location">
    <subcellularLocation>
        <location evidence="9">Cytoplasm</location>
    </subcellularLocation>
</comment>
<keyword evidence="4 9" id="KW-0444">Lipid biosynthesis</keyword>
<dbReference type="RefSeq" id="WP_051077078.1">
    <property type="nucleotide sequence ID" value="NZ_KQ976354.1"/>
</dbReference>
<dbReference type="PANTHER" id="PTHR20863">
    <property type="entry name" value="ACYL CARRIER PROTEIN"/>
    <property type="match status" value="1"/>
</dbReference>
<dbReference type="FunFam" id="1.10.1200.10:FF:000003">
    <property type="entry name" value="Acyl carrier protein"/>
    <property type="match status" value="1"/>
</dbReference>
<dbReference type="STRING" id="128403.WA1_09155"/>
<reference evidence="13 14" key="1">
    <citation type="journal article" date="2013" name="Genome Biol. Evol.">
        <title>Genomes of Stigonematalean cyanobacteria (subsection V) and the evolution of oxygenic photosynthesis from prokaryotes to plastids.</title>
        <authorList>
            <person name="Dagan T."/>
            <person name="Roettger M."/>
            <person name="Stucken K."/>
            <person name="Landan G."/>
            <person name="Koch R."/>
            <person name="Major P."/>
            <person name="Gould S.B."/>
            <person name="Goremykin V.V."/>
            <person name="Rippka R."/>
            <person name="Tandeau de Marsac N."/>
            <person name="Gugger M."/>
            <person name="Lockhart P.J."/>
            <person name="Allen J.F."/>
            <person name="Brune I."/>
            <person name="Maus I."/>
            <person name="Puhler A."/>
            <person name="Martin W.F."/>
        </authorList>
    </citation>
    <scope>NUCLEOTIDE SEQUENCE [LARGE SCALE GENOMIC DNA]</scope>
    <source>
        <strain evidence="13 14">PCC 7110</strain>
    </source>
</reference>
<keyword evidence="7 9" id="KW-0443">Lipid metabolism</keyword>
<keyword evidence="8 9" id="KW-0275">Fatty acid biosynthesis</keyword>
<keyword evidence="9" id="KW-0963">Cytoplasm</keyword>
<dbReference type="NCBIfam" id="NF002148">
    <property type="entry name" value="PRK00982.1-2"/>
    <property type="match status" value="1"/>
</dbReference>
<dbReference type="NCBIfam" id="NF002150">
    <property type="entry name" value="PRK00982.1-4"/>
    <property type="match status" value="1"/>
</dbReference>
<comment type="pathway">
    <text evidence="1 9 11">Lipid metabolism; fatty acid biosynthesis.</text>
</comment>
<evidence type="ECO:0000256" key="11">
    <source>
        <dbReference type="RuleBase" id="RU003545"/>
    </source>
</evidence>
<evidence type="ECO:0000313" key="13">
    <source>
        <dbReference type="EMBL" id="KYC35365.1"/>
    </source>
</evidence>
<dbReference type="Gene3D" id="1.10.1200.10">
    <property type="entry name" value="ACP-like"/>
    <property type="match status" value="1"/>
</dbReference>
<protein>
    <recommendedName>
        <fullName evidence="9 10">Acyl carrier protein</fullName>
        <shortName evidence="9">ACP</shortName>
    </recommendedName>
</protein>
<dbReference type="Pfam" id="PF00550">
    <property type="entry name" value="PP-binding"/>
    <property type="match status" value="1"/>
</dbReference>
<dbReference type="HAMAP" id="MF_01217">
    <property type="entry name" value="Acyl_carrier"/>
    <property type="match status" value="1"/>
</dbReference>
<gene>
    <name evidence="9" type="primary">acpP</name>
    <name evidence="13" type="ORF">WA1_09155</name>
</gene>
<evidence type="ECO:0000256" key="1">
    <source>
        <dbReference type="ARBA" id="ARBA00005194"/>
    </source>
</evidence>
<evidence type="ECO:0000256" key="6">
    <source>
        <dbReference type="ARBA" id="ARBA00022832"/>
    </source>
</evidence>
<dbReference type="NCBIfam" id="NF002151">
    <property type="entry name" value="PRK00982.1-5"/>
    <property type="match status" value="1"/>
</dbReference>
<dbReference type="UniPathway" id="UPA00094"/>
<dbReference type="InterPro" id="IPR003231">
    <property type="entry name" value="ACP"/>
</dbReference>
<comment type="function">
    <text evidence="9 11">Carrier of the growing fatty acid chain in fatty acid biosynthesis.</text>
</comment>
<accession>A0A139WSE7</accession>
<evidence type="ECO:0000259" key="12">
    <source>
        <dbReference type="PROSITE" id="PS50075"/>
    </source>
</evidence>
<evidence type="ECO:0000256" key="8">
    <source>
        <dbReference type="ARBA" id="ARBA00023160"/>
    </source>
</evidence>
<proteinExistence type="inferred from homology"/>
<dbReference type="EMBL" id="ANNX02000052">
    <property type="protein sequence ID" value="KYC35365.1"/>
    <property type="molecule type" value="Genomic_DNA"/>
</dbReference>
<keyword evidence="5 9" id="KW-0597">Phosphoprotein</keyword>
<feature type="modified residue" description="O-(pantetheine 4'-phosphoryl)serine" evidence="9">
    <location>
        <position position="51"/>
    </location>
</feature>
<dbReference type="GO" id="GO:0000036">
    <property type="term" value="F:acyl carrier activity"/>
    <property type="evidence" value="ECO:0007669"/>
    <property type="project" value="UniProtKB-UniRule"/>
</dbReference>
<comment type="PTM">
    <text evidence="9">4'-phosphopantetheine is transferred from CoA to a specific serine of apo-ACP by AcpS. This modification is essential for activity because fatty acids are bound in thioester linkage to the sulfhydryl of the prosthetic group.</text>
</comment>
<dbReference type="SUPFAM" id="SSF47336">
    <property type="entry name" value="ACP-like"/>
    <property type="match status" value="1"/>
</dbReference>
<dbReference type="PANTHER" id="PTHR20863:SF76">
    <property type="entry name" value="CARRIER DOMAIN-CONTAINING PROTEIN"/>
    <property type="match status" value="1"/>
</dbReference>
<keyword evidence="3 9" id="KW-0596">Phosphopantetheine</keyword>
<dbReference type="GO" id="GO:0016020">
    <property type="term" value="C:membrane"/>
    <property type="evidence" value="ECO:0007669"/>
    <property type="project" value="GOC"/>
</dbReference>
<comment type="similarity">
    <text evidence="2 9">Belongs to the acyl carrier protein (ACP) family.</text>
</comment>
<dbReference type="NCBIfam" id="TIGR00517">
    <property type="entry name" value="acyl_carrier"/>
    <property type="match status" value="1"/>
</dbReference>
<dbReference type="InterPro" id="IPR036736">
    <property type="entry name" value="ACP-like_sf"/>
</dbReference>
<feature type="domain" description="Carrier" evidence="12">
    <location>
        <begin position="16"/>
        <end position="91"/>
    </location>
</feature>
<organism evidence="13 14">
    <name type="scientific">Scytonema hofmannii PCC 7110</name>
    <dbReference type="NCBI Taxonomy" id="128403"/>
    <lineage>
        <taxon>Bacteria</taxon>
        <taxon>Bacillati</taxon>
        <taxon>Cyanobacteriota</taxon>
        <taxon>Cyanophyceae</taxon>
        <taxon>Nostocales</taxon>
        <taxon>Scytonemataceae</taxon>
        <taxon>Scytonema</taxon>
    </lineage>
</organism>
<comment type="PTM">
    <text evidence="11">4'-phosphopantetheine is transferred from CoA to a specific serine of apo-ACP by acpS.</text>
</comment>
<keyword evidence="6 9" id="KW-0276">Fatty acid metabolism</keyword>
<dbReference type="PROSITE" id="PS50075">
    <property type="entry name" value="CARRIER"/>
    <property type="match status" value="1"/>
</dbReference>
<dbReference type="AlphaFoldDB" id="A0A139WSE7"/>
<dbReference type="GO" id="GO:0000035">
    <property type="term" value="F:acyl binding"/>
    <property type="evidence" value="ECO:0007669"/>
    <property type="project" value="TreeGrafter"/>
</dbReference>
<evidence type="ECO:0000256" key="3">
    <source>
        <dbReference type="ARBA" id="ARBA00022450"/>
    </source>
</evidence>
<name>A0A139WSE7_9CYAN</name>
<dbReference type="InterPro" id="IPR009081">
    <property type="entry name" value="PP-bd_ACP"/>
</dbReference>
<dbReference type="GO" id="GO:0005829">
    <property type="term" value="C:cytosol"/>
    <property type="evidence" value="ECO:0007669"/>
    <property type="project" value="TreeGrafter"/>
</dbReference>
<evidence type="ECO:0000256" key="2">
    <source>
        <dbReference type="ARBA" id="ARBA00010930"/>
    </source>
</evidence>
<evidence type="ECO:0000256" key="7">
    <source>
        <dbReference type="ARBA" id="ARBA00023098"/>
    </source>
</evidence>
<evidence type="ECO:0000256" key="4">
    <source>
        <dbReference type="ARBA" id="ARBA00022516"/>
    </source>
</evidence>
<evidence type="ECO:0000313" key="14">
    <source>
        <dbReference type="Proteomes" id="UP000076925"/>
    </source>
</evidence>
<evidence type="ECO:0000256" key="10">
    <source>
        <dbReference type="NCBIfam" id="TIGR00517"/>
    </source>
</evidence>
<keyword evidence="14" id="KW-1185">Reference proteome</keyword>